<dbReference type="AlphaFoldDB" id="A0A9D3N3T8"/>
<dbReference type="EMBL" id="JAHKSW010000028">
    <property type="protein sequence ID" value="KAG7314309.1"/>
    <property type="molecule type" value="Genomic_DNA"/>
</dbReference>
<feature type="compositionally biased region" description="Polar residues" evidence="1">
    <location>
        <begin position="22"/>
        <end position="37"/>
    </location>
</feature>
<accession>A0A9D3N3T8</accession>
<comment type="caution">
    <text evidence="2">The sequence shown here is derived from an EMBL/GenBank/DDBJ whole genome shotgun (WGS) entry which is preliminary data.</text>
</comment>
<keyword evidence="3" id="KW-1185">Reference proteome</keyword>
<name>A0A9D3N3T8_9TELE</name>
<dbReference type="OrthoDB" id="5357315at2759"/>
<sequence>MCKCDILKALGVETESEEQPMPSVTSDLRSFPSSTEEMNSDPESHTDPAASGYESLQAVEQPGRPDHTHQGLEAVCVDVQPHYDNPAFENETRS</sequence>
<proteinExistence type="predicted"/>
<evidence type="ECO:0000313" key="3">
    <source>
        <dbReference type="Proteomes" id="UP000824219"/>
    </source>
</evidence>
<dbReference type="Proteomes" id="UP000824219">
    <property type="component" value="Linkage Group LG28"/>
</dbReference>
<protein>
    <submittedName>
        <fullName evidence="2">Uncharacterized protein</fullName>
    </submittedName>
</protein>
<feature type="region of interest" description="Disordered" evidence="1">
    <location>
        <begin position="13"/>
        <end position="53"/>
    </location>
</feature>
<evidence type="ECO:0000313" key="2">
    <source>
        <dbReference type="EMBL" id="KAG7314309.1"/>
    </source>
</evidence>
<gene>
    <name evidence="2" type="ORF">KOW79_021612</name>
</gene>
<reference evidence="2 3" key="1">
    <citation type="submission" date="2021-06" db="EMBL/GenBank/DDBJ databases">
        <title>Chromosome-level genome assembly of the red-tail catfish (Hemibagrus wyckioides).</title>
        <authorList>
            <person name="Shao F."/>
        </authorList>
    </citation>
    <scope>NUCLEOTIDE SEQUENCE [LARGE SCALE GENOMIC DNA]</scope>
    <source>
        <strain evidence="2">EC202008001</strain>
        <tissue evidence="2">Blood</tissue>
    </source>
</reference>
<evidence type="ECO:0000256" key="1">
    <source>
        <dbReference type="SAM" id="MobiDB-lite"/>
    </source>
</evidence>
<organism evidence="2 3">
    <name type="scientific">Hemibagrus wyckioides</name>
    <dbReference type="NCBI Taxonomy" id="337641"/>
    <lineage>
        <taxon>Eukaryota</taxon>
        <taxon>Metazoa</taxon>
        <taxon>Chordata</taxon>
        <taxon>Craniata</taxon>
        <taxon>Vertebrata</taxon>
        <taxon>Euteleostomi</taxon>
        <taxon>Actinopterygii</taxon>
        <taxon>Neopterygii</taxon>
        <taxon>Teleostei</taxon>
        <taxon>Ostariophysi</taxon>
        <taxon>Siluriformes</taxon>
        <taxon>Bagridae</taxon>
        <taxon>Hemibagrus</taxon>
    </lineage>
</organism>